<accession>A0A095Y9T9</accession>
<comment type="similarity">
    <text evidence="1">Belongs to the UPF0246 family.</text>
</comment>
<dbReference type="InterPro" id="IPR005583">
    <property type="entry name" value="YaaA"/>
</dbReference>
<dbReference type="Proteomes" id="UP000029579">
    <property type="component" value="Unassembled WGS sequence"/>
</dbReference>
<protein>
    <recommendedName>
        <fullName evidence="1">UPF0246 protein HMPREF1630_07855</fullName>
    </recommendedName>
</protein>
<evidence type="ECO:0000313" key="2">
    <source>
        <dbReference type="EMBL" id="KGF03347.1"/>
    </source>
</evidence>
<dbReference type="OrthoDB" id="9777133at2"/>
<dbReference type="PANTHER" id="PTHR30283">
    <property type="entry name" value="PEROXIDE STRESS RESPONSE PROTEIN YAAA"/>
    <property type="match status" value="1"/>
</dbReference>
<evidence type="ECO:0000313" key="3">
    <source>
        <dbReference type="Proteomes" id="UP000029579"/>
    </source>
</evidence>
<evidence type="ECO:0000256" key="1">
    <source>
        <dbReference type="HAMAP-Rule" id="MF_00652"/>
    </source>
</evidence>
<sequence length="242" mass="28520">MKIIISPAKGFKHFDNIKTEELLFPEKTRILLDKVRKLSMNEMGNLNRTNDKLTEKAYYDFQDFDFNDLTNPALFSFDGLVFKQFSMEDFDDIDYLNDHVYILDAFYGLLKPMTGIRDYRLYFDNTMYDLYEFWGDDLYKKLFEDGDLVLNLASKEYTKTLMPFLKETDKFLTVDFKENRDGKLKSVVSYTKQARGAMLREIISGKIEDVEEIKGLDVNGYVYDPYNSTKDTLTFVRKGDEK</sequence>
<dbReference type="eggNOG" id="COG3022">
    <property type="taxonomic scope" value="Bacteria"/>
</dbReference>
<gene>
    <name evidence="2" type="ORF">HMPREF1630_07855</name>
</gene>
<dbReference type="PANTHER" id="PTHR30283:SF4">
    <property type="entry name" value="PEROXIDE STRESS RESISTANCE PROTEIN YAAA"/>
    <property type="match status" value="1"/>
</dbReference>
<proteinExistence type="inferred from homology"/>
<dbReference type="HAMAP" id="MF_00652">
    <property type="entry name" value="UPF0246"/>
    <property type="match status" value="1"/>
</dbReference>
<dbReference type="GO" id="GO:0033194">
    <property type="term" value="P:response to hydroperoxide"/>
    <property type="evidence" value="ECO:0007669"/>
    <property type="project" value="TreeGrafter"/>
</dbReference>
<dbReference type="EMBL" id="JRMW01000040">
    <property type="protein sequence ID" value="KGF03347.1"/>
    <property type="molecule type" value="Genomic_DNA"/>
</dbReference>
<organism evidence="2 3">
    <name type="scientific">Anaerococcus lactolyticus S7-1-13</name>
    <dbReference type="NCBI Taxonomy" id="1284686"/>
    <lineage>
        <taxon>Bacteria</taxon>
        <taxon>Bacillati</taxon>
        <taxon>Bacillota</taxon>
        <taxon>Tissierellia</taxon>
        <taxon>Tissierellales</taxon>
        <taxon>Peptoniphilaceae</taxon>
        <taxon>Anaerococcus</taxon>
    </lineage>
</organism>
<comment type="caution">
    <text evidence="2">The sequence shown here is derived from an EMBL/GenBank/DDBJ whole genome shotgun (WGS) entry which is preliminary data.</text>
</comment>
<dbReference type="RefSeq" id="WP_004828397.1">
    <property type="nucleotide sequence ID" value="NZ_JRMW01000040.1"/>
</dbReference>
<dbReference type="AlphaFoldDB" id="A0A095Y9T9"/>
<reference evidence="2 3" key="1">
    <citation type="submission" date="2014-07" db="EMBL/GenBank/DDBJ databases">
        <authorList>
            <person name="McCorrison J."/>
            <person name="Sanka R."/>
            <person name="Torralba M."/>
            <person name="Gillis M."/>
            <person name="Haft D.H."/>
            <person name="Methe B."/>
            <person name="Sutton G."/>
            <person name="Nelson K.E."/>
        </authorList>
    </citation>
    <scope>NUCLEOTIDE SEQUENCE [LARGE SCALE GENOMIC DNA]</scope>
    <source>
        <strain evidence="2 3">S7-1-13</strain>
    </source>
</reference>
<dbReference type="Pfam" id="PF03883">
    <property type="entry name" value="H2O2_YaaD"/>
    <property type="match status" value="1"/>
</dbReference>
<dbReference type="GO" id="GO:0005829">
    <property type="term" value="C:cytosol"/>
    <property type="evidence" value="ECO:0007669"/>
    <property type="project" value="TreeGrafter"/>
</dbReference>
<name>A0A095Y9T9_9FIRM</name>